<evidence type="ECO:0000256" key="1">
    <source>
        <dbReference type="SAM" id="MobiDB-lite"/>
    </source>
</evidence>
<dbReference type="Proteomes" id="UP001054889">
    <property type="component" value="Unassembled WGS sequence"/>
</dbReference>
<accession>A0AAV5FKA9</accession>
<protein>
    <recommendedName>
        <fullName evidence="4">BED-type domain-containing protein</fullName>
    </recommendedName>
</protein>
<reference evidence="2" key="1">
    <citation type="journal article" date="2018" name="DNA Res.">
        <title>Multiple hybrid de novo genome assembly of finger millet, an orphan allotetraploid crop.</title>
        <authorList>
            <person name="Hatakeyama M."/>
            <person name="Aluri S."/>
            <person name="Balachadran M.T."/>
            <person name="Sivarajan S.R."/>
            <person name="Patrignani A."/>
            <person name="Gruter S."/>
            <person name="Poveda L."/>
            <person name="Shimizu-Inatsugi R."/>
            <person name="Baeten J."/>
            <person name="Francoijs K.J."/>
            <person name="Nataraja K.N."/>
            <person name="Reddy Y.A.N."/>
            <person name="Phadnis S."/>
            <person name="Ravikumar R.L."/>
            <person name="Schlapbach R."/>
            <person name="Sreeman S.M."/>
            <person name="Shimizu K.K."/>
        </authorList>
    </citation>
    <scope>NUCLEOTIDE SEQUENCE</scope>
</reference>
<evidence type="ECO:0000313" key="3">
    <source>
        <dbReference type="Proteomes" id="UP001054889"/>
    </source>
</evidence>
<organism evidence="2 3">
    <name type="scientific">Eleusine coracana subsp. coracana</name>
    <dbReference type="NCBI Taxonomy" id="191504"/>
    <lineage>
        <taxon>Eukaryota</taxon>
        <taxon>Viridiplantae</taxon>
        <taxon>Streptophyta</taxon>
        <taxon>Embryophyta</taxon>
        <taxon>Tracheophyta</taxon>
        <taxon>Spermatophyta</taxon>
        <taxon>Magnoliopsida</taxon>
        <taxon>Liliopsida</taxon>
        <taxon>Poales</taxon>
        <taxon>Poaceae</taxon>
        <taxon>PACMAD clade</taxon>
        <taxon>Chloridoideae</taxon>
        <taxon>Cynodonteae</taxon>
        <taxon>Eleusininae</taxon>
        <taxon>Eleusine</taxon>
    </lineage>
</organism>
<keyword evidence="3" id="KW-1185">Reference proteome</keyword>
<evidence type="ECO:0000313" key="2">
    <source>
        <dbReference type="EMBL" id="GJN34885.1"/>
    </source>
</evidence>
<reference evidence="2" key="2">
    <citation type="submission" date="2021-12" db="EMBL/GenBank/DDBJ databases">
        <title>Resequencing data analysis of finger millet.</title>
        <authorList>
            <person name="Hatakeyama M."/>
            <person name="Aluri S."/>
            <person name="Balachadran M.T."/>
            <person name="Sivarajan S.R."/>
            <person name="Poveda L."/>
            <person name="Shimizu-Inatsugi R."/>
            <person name="Schlapbach R."/>
            <person name="Sreeman S.M."/>
            <person name="Shimizu K.K."/>
        </authorList>
    </citation>
    <scope>NUCLEOTIDE SEQUENCE</scope>
</reference>
<comment type="caution">
    <text evidence="2">The sequence shown here is derived from an EMBL/GenBank/DDBJ whole genome shotgun (WGS) entry which is preliminary data.</text>
</comment>
<dbReference type="EMBL" id="BQKI01000086">
    <property type="protein sequence ID" value="GJN34885.1"/>
    <property type="molecule type" value="Genomic_DNA"/>
</dbReference>
<dbReference type="AlphaFoldDB" id="A0AAV5FKA9"/>
<name>A0AAV5FKA9_ELECO</name>
<gene>
    <name evidence="2" type="primary">gb23587</name>
    <name evidence="2" type="ORF">PR202_gb23587</name>
</gene>
<evidence type="ECO:0008006" key="4">
    <source>
        <dbReference type="Google" id="ProtNLM"/>
    </source>
</evidence>
<sequence>MATHTSSSAASGSSESSTDIRAPLWDHANIVEKAVSGGNTRWRCKYCNHNGFSSCTRVEAHLLQILGKGINPCHKVTFEMLNQMRNEVKRCKELVQRAKTRTVSMPTAPASGDGSSTKKNKRGPVGALEKSWALQDRNHLDALIARSFYSGGIPFNFARNPYLREAFSFAANTNMQGYQIPGYNKLREGLLREERAPIDKLLSSTPSVPYYLTS</sequence>
<proteinExistence type="predicted"/>
<feature type="region of interest" description="Disordered" evidence="1">
    <location>
        <begin position="100"/>
        <end position="124"/>
    </location>
</feature>